<dbReference type="Gene3D" id="3.40.50.720">
    <property type="entry name" value="NAD(P)-binding Rossmann-like Domain"/>
    <property type="match status" value="1"/>
</dbReference>
<evidence type="ECO:0000313" key="2">
    <source>
        <dbReference type="EMBL" id="CEA05013.1"/>
    </source>
</evidence>
<proteinExistence type="predicted"/>
<dbReference type="SUPFAM" id="SSF51735">
    <property type="entry name" value="NAD(P)-binding Rossmann-fold domains"/>
    <property type="match status" value="1"/>
</dbReference>
<accession>A0A078MC86</accession>
<gene>
    <name evidence="2" type="ORF">BN1050_02258</name>
</gene>
<sequence length="199" mass="21575">MNIALLGGTGRTGQHFLQLAQEEGHTITMLSRKPVTVEGVNVVVGDATNEQALAEVVQGADVIVSALGTDNAHVLERFTKVVIALVPTARIITVGTAAILQSRLDATKLRYEAGDTKRRSTTAAEDHHKMFTQLQNSNMRWTIVCPTYLPEGPVSANYRVEVDYLPNDAVQITTGEVAHCVYDVMQQASYIGTRIGIAQ</sequence>
<organism evidence="2">
    <name type="scientific">Metalysinibacillus saudimassiliensis</name>
    <dbReference type="NCBI Taxonomy" id="1461583"/>
    <lineage>
        <taxon>Bacteria</taxon>
        <taxon>Bacillati</taxon>
        <taxon>Bacillota</taxon>
        <taxon>Bacilli</taxon>
        <taxon>Bacillales</taxon>
        <taxon>Caryophanaceae</taxon>
        <taxon>Metalysinibacillus</taxon>
    </lineage>
</organism>
<dbReference type="PANTHER" id="PTHR43355:SF2">
    <property type="entry name" value="FLAVIN REDUCTASE (NADPH)"/>
    <property type="match status" value="1"/>
</dbReference>
<dbReference type="GO" id="GO:0016646">
    <property type="term" value="F:oxidoreductase activity, acting on the CH-NH group of donors, NAD or NADP as acceptor"/>
    <property type="evidence" value="ECO:0007669"/>
    <property type="project" value="TreeGrafter"/>
</dbReference>
<dbReference type="HOGENOM" id="CLU_025711_4_5_9"/>
<dbReference type="InterPro" id="IPR051606">
    <property type="entry name" value="Polyketide_Oxido-like"/>
</dbReference>
<dbReference type="PATRIC" id="fig|1461583.4.peg.2175"/>
<protein>
    <submittedName>
        <fullName evidence="2">NmrA-like family protein</fullName>
    </submittedName>
</protein>
<dbReference type="PANTHER" id="PTHR43355">
    <property type="entry name" value="FLAVIN REDUCTASE (NADPH)"/>
    <property type="match status" value="1"/>
</dbReference>
<dbReference type="InterPro" id="IPR036291">
    <property type="entry name" value="NAD(P)-bd_dom_sf"/>
</dbReference>
<name>A0A078MC86_9BACL</name>
<dbReference type="InterPro" id="IPR016040">
    <property type="entry name" value="NAD(P)-bd_dom"/>
</dbReference>
<reference evidence="2" key="1">
    <citation type="submission" date="2014-07" db="EMBL/GenBank/DDBJ databases">
        <authorList>
            <person name="Urmite Genomes Urmite Genomes"/>
        </authorList>
    </citation>
    <scope>NUCLEOTIDE SEQUENCE</scope>
    <source>
        <strain evidence="2">13S34_air</strain>
    </source>
</reference>
<dbReference type="AlphaFoldDB" id="A0A078MC86"/>
<evidence type="ECO:0000259" key="1">
    <source>
        <dbReference type="Pfam" id="PF13460"/>
    </source>
</evidence>
<feature type="domain" description="NAD(P)-binding" evidence="1">
    <location>
        <begin position="7"/>
        <end position="187"/>
    </location>
</feature>
<dbReference type="Pfam" id="PF13460">
    <property type="entry name" value="NAD_binding_10"/>
    <property type="match status" value="1"/>
</dbReference>
<dbReference type="EMBL" id="LN483076">
    <property type="protein sequence ID" value="CEA05013.1"/>
    <property type="molecule type" value="Genomic_DNA"/>
</dbReference>